<protein>
    <submittedName>
        <fullName evidence="2">Uncharacterized protein</fullName>
    </submittedName>
</protein>
<gene>
    <name evidence="2" type="ORF">GCM10017783_15440</name>
</gene>
<comment type="caution">
    <text evidence="2">The sequence shown here is derived from an EMBL/GenBank/DDBJ whole genome shotgun (WGS) entry which is preliminary data.</text>
</comment>
<name>A0ABQ3K7X4_9DEIO</name>
<proteinExistence type="predicted"/>
<dbReference type="SUPFAM" id="SSF50969">
    <property type="entry name" value="YVTN repeat-like/Quinoprotein amine dehydrogenase"/>
    <property type="match status" value="1"/>
</dbReference>
<evidence type="ECO:0000313" key="2">
    <source>
        <dbReference type="EMBL" id="GHG03828.1"/>
    </source>
</evidence>
<keyword evidence="3" id="KW-1185">Reference proteome</keyword>
<dbReference type="RefSeq" id="WP_189643113.1">
    <property type="nucleotide sequence ID" value="NZ_BNAL01000018.1"/>
</dbReference>
<feature type="signal peptide" evidence="1">
    <location>
        <begin position="1"/>
        <end position="17"/>
    </location>
</feature>
<reference evidence="3" key="1">
    <citation type="journal article" date="2019" name="Int. J. Syst. Evol. Microbiol.">
        <title>The Global Catalogue of Microorganisms (GCM) 10K type strain sequencing project: providing services to taxonomists for standard genome sequencing and annotation.</title>
        <authorList>
            <consortium name="The Broad Institute Genomics Platform"/>
            <consortium name="The Broad Institute Genome Sequencing Center for Infectious Disease"/>
            <person name="Wu L."/>
            <person name="Ma J."/>
        </authorList>
    </citation>
    <scope>NUCLEOTIDE SEQUENCE [LARGE SCALE GENOMIC DNA]</scope>
    <source>
        <strain evidence="3">CGMCC 1.18439</strain>
    </source>
</reference>
<accession>A0ABQ3K7X4</accession>
<dbReference type="SUPFAM" id="SSF63829">
    <property type="entry name" value="Calcium-dependent phosphotriesterase"/>
    <property type="match status" value="1"/>
</dbReference>
<evidence type="ECO:0000256" key="1">
    <source>
        <dbReference type="SAM" id="SignalP"/>
    </source>
</evidence>
<feature type="chain" id="PRO_5046266845" evidence="1">
    <location>
        <begin position="18"/>
        <end position="658"/>
    </location>
</feature>
<organism evidence="2 3">
    <name type="scientific">Deinococcus piscis</name>
    <dbReference type="NCBI Taxonomy" id="394230"/>
    <lineage>
        <taxon>Bacteria</taxon>
        <taxon>Thermotogati</taxon>
        <taxon>Deinococcota</taxon>
        <taxon>Deinococci</taxon>
        <taxon>Deinococcales</taxon>
        <taxon>Deinococcaceae</taxon>
        <taxon>Deinococcus</taxon>
    </lineage>
</organism>
<dbReference type="EMBL" id="BNAL01000018">
    <property type="protein sequence ID" value="GHG03828.1"/>
    <property type="molecule type" value="Genomic_DNA"/>
</dbReference>
<keyword evidence="1" id="KW-0732">Signal</keyword>
<dbReference type="InterPro" id="IPR011044">
    <property type="entry name" value="Quino_amine_DH_bsu"/>
</dbReference>
<dbReference type="Proteomes" id="UP000632154">
    <property type="component" value="Unassembled WGS sequence"/>
</dbReference>
<dbReference type="Gene3D" id="2.130.10.10">
    <property type="entry name" value="YVTN repeat-like/Quinoprotein amine dehydrogenase"/>
    <property type="match status" value="1"/>
</dbReference>
<sequence>MRTFLTALLLALPSATAATLNAVTPIPGHAADSFGLSEEMGPLSGGVAWSADSTAVWTLDTIRELKRWRVSDGALLRGQRLAPPAALPDTRPDFPNAELTLSGVATASGLSITARGYRGSEPVQLSYRLNTGTGQETRQPDCPPSMTGSRVCTPDGSVRAWAAGGELQWQRGERVERLRLPAGLSLKPEGGPPSFSLGLSPDGRRLALLLLSGKDSYSGGKGTLLTWTWNADGAVQAPQQALLGDVLLHPGAQLGWVGERVLLASNVYNTGDKYGSGGARVGQLLALVTPGKGPVWTLSADANLRGASPSPDGRLFVTVREGSVPEVRRVADGSFVRSLGAAVRDAVPLSGGRTLLAVQDGAGFGRIVRHEPGRLITLYRGPKVPEHLAVNADGSRIAAVSGDDGRTLRLLDASGRVLREWRARERVSDLAFSPDGLVLSAALGWWSDGGVQAWRVADGTPYPLPQGTQFPVSQVVIRPQNGQKGPLVAGERGTNTVLWNLPEKASVRYAVPSPDGAWLVGTGLTPASTEQIPPNQERGTVNRFARVDARTGKSGPVLNVPVAHPEDVYAGWGIAAFDGQRVLLSESSGDGCGGFLYGYRLADLAAGHTLNTPAQLSGGYARLMGCGHFAPRPEADFAPDGRLLIRDGNRLDWWTLAK</sequence>
<evidence type="ECO:0000313" key="3">
    <source>
        <dbReference type="Proteomes" id="UP000632154"/>
    </source>
</evidence>
<dbReference type="InterPro" id="IPR015943">
    <property type="entry name" value="WD40/YVTN_repeat-like_dom_sf"/>
</dbReference>